<keyword evidence="1" id="KW-1133">Transmembrane helix</keyword>
<evidence type="ECO:0000313" key="2">
    <source>
        <dbReference type="EMBL" id="AWB50675.1"/>
    </source>
</evidence>
<dbReference type="KEGG" id="geh:HYN69_19015"/>
<accession>A0A2S0US91</accession>
<dbReference type="AlphaFoldDB" id="A0A2S0US91"/>
<evidence type="ECO:0008006" key="4">
    <source>
        <dbReference type="Google" id="ProtNLM"/>
    </source>
</evidence>
<dbReference type="RefSeq" id="WP_108437480.1">
    <property type="nucleotide sequence ID" value="NZ_CP028919.1"/>
</dbReference>
<feature type="transmembrane region" description="Helical" evidence="1">
    <location>
        <begin position="81"/>
        <end position="102"/>
    </location>
</feature>
<organism evidence="2 3">
    <name type="scientific">Paragemmobacter aquarius</name>
    <dbReference type="NCBI Taxonomy" id="2169400"/>
    <lineage>
        <taxon>Bacteria</taxon>
        <taxon>Pseudomonadati</taxon>
        <taxon>Pseudomonadota</taxon>
        <taxon>Alphaproteobacteria</taxon>
        <taxon>Rhodobacterales</taxon>
        <taxon>Paracoccaceae</taxon>
        <taxon>Paragemmobacter</taxon>
    </lineage>
</organism>
<keyword evidence="3" id="KW-1185">Reference proteome</keyword>
<keyword evidence="1" id="KW-0472">Membrane</keyword>
<name>A0A2S0US91_9RHOB</name>
<gene>
    <name evidence="2" type="ORF">HYN69_19015</name>
</gene>
<dbReference type="Proteomes" id="UP000244496">
    <property type="component" value="Plasmid unnamed1"/>
</dbReference>
<dbReference type="OrthoDB" id="582966at2"/>
<proteinExistence type="predicted"/>
<evidence type="ECO:0000256" key="1">
    <source>
        <dbReference type="SAM" id="Phobius"/>
    </source>
</evidence>
<evidence type="ECO:0000313" key="3">
    <source>
        <dbReference type="Proteomes" id="UP000244496"/>
    </source>
</evidence>
<keyword evidence="1" id="KW-0812">Transmembrane</keyword>
<protein>
    <recommendedName>
        <fullName evidence="4">Nif11 domain-containing protein</fullName>
    </recommendedName>
</protein>
<reference evidence="2 3" key="1">
    <citation type="submission" date="2018-04" db="EMBL/GenBank/DDBJ databases">
        <title>Genome sequencing of Gemmobacter.</title>
        <authorList>
            <person name="Yi H."/>
            <person name="Baek M.-G."/>
        </authorList>
    </citation>
    <scope>NUCLEOTIDE SEQUENCE [LARGE SCALE GENOMIC DNA]</scope>
    <source>
        <strain evidence="2 3">HYN0069</strain>
        <plasmid evidence="3">Plasmid unnamed1</plasmid>
    </source>
</reference>
<dbReference type="EMBL" id="CP028919">
    <property type="protein sequence ID" value="AWB50675.1"/>
    <property type="molecule type" value="Genomic_DNA"/>
</dbReference>
<sequence length="109" mass="12151">MVDQSVFEYLLVLGKDDARLSALRLAPKEVVLADARDHGYSFDEAGYDTTLWQTEIALAERIGEPFDFACSMWETMWGKTYLEYLALTVAPVALAAFPTAGLRSPQKKS</sequence>
<keyword evidence="2" id="KW-0614">Plasmid</keyword>
<geneLocation type="plasmid" evidence="2">
    <name>unnamed1</name>
</geneLocation>